<name>D3VJN0_XENNA</name>
<dbReference type="HOGENOM" id="CLU_2037166_0_0_6"/>
<keyword evidence="3" id="KW-1185">Reference proteome</keyword>
<dbReference type="eggNOG" id="COG0367">
    <property type="taxonomic scope" value="Bacteria"/>
</dbReference>
<reference evidence="2 3" key="1">
    <citation type="journal article" date="2011" name="PLoS ONE">
        <title>The entomopathogenic bacterial endosymbionts xenorhabdus and photorhabdus: convergent lifestyles from divergent genomes.</title>
        <authorList>
            <person name="Chaston J.M."/>
            <person name="Suen G."/>
            <person name="Tucker S.L."/>
            <person name="Andersen A.W."/>
            <person name="Bhasin A."/>
            <person name="Bode E."/>
            <person name="Bode H.B."/>
            <person name="Brachmann A.O."/>
            <person name="Cowles C.E."/>
            <person name="Cowles K.N."/>
            <person name="Darby C."/>
            <person name="de Leon L."/>
            <person name="Drace K."/>
            <person name="Du Z."/>
            <person name="Givaudan A."/>
            <person name="Herbert Tran E.E."/>
            <person name="Jewell K.A."/>
            <person name="Knack J.J."/>
            <person name="Krasomil-Osterfeld K.C."/>
            <person name="Kukor R."/>
            <person name="Lanois A."/>
            <person name="Latreille P."/>
            <person name="Leimgruber N.K."/>
            <person name="Lipke C.M."/>
            <person name="Liu R."/>
            <person name="Lu X."/>
            <person name="Martens E.C."/>
            <person name="Marri P.R."/>
            <person name="Medigue C."/>
            <person name="Menard M.L."/>
            <person name="Miller N.M."/>
            <person name="Morales-Soto N."/>
            <person name="Norton S."/>
            <person name="Ogier J.C."/>
            <person name="Orchard S.S."/>
            <person name="Park D."/>
            <person name="Park Y."/>
            <person name="Qurollo B.A."/>
            <person name="Sugar D.R."/>
            <person name="Richards G.R."/>
            <person name="Rouy Z."/>
            <person name="Slominski B."/>
            <person name="Slominski K."/>
            <person name="Snyder H."/>
            <person name="Tjaden B.C."/>
            <person name="van der Hoeven R."/>
            <person name="Welch R.D."/>
            <person name="Wheeler C."/>
            <person name="Xiang B."/>
            <person name="Barbazuk B."/>
            <person name="Gaudriault S."/>
            <person name="Goodner B."/>
            <person name="Slater S.C."/>
            <person name="Forst S."/>
            <person name="Goldman B.S."/>
            <person name="Goodrich-Blair H."/>
        </authorList>
    </citation>
    <scope>NUCLEOTIDE SEQUENCE [LARGE SCALE GENOMIC DNA]</scope>
    <source>
        <strain evidence="3">ATCC 19061 / DSM 3370 / CCUG 14189 / LMG 1036 / NCIMB 9965 / AN6</strain>
    </source>
</reference>
<accession>D3VJN0</accession>
<dbReference type="KEGG" id="xne:XNC1_0715"/>
<dbReference type="STRING" id="406817.XNC1_0715"/>
<dbReference type="Proteomes" id="UP000008075">
    <property type="component" value="Chromosome"/>
</dbReference>
<organism evidence="2 3">
    <name type="scientific">Xenorhabdus nematophila (strain ATCC 19061 / DSM 3370 / CCUG 14189 / LMG 1036 / NCIMB 9965 / AN6)</name>
    <dbReference type="NCBI Taxonomy" id="406817"/>
    <lineage>
        <taxon>Bacteria</taxon>
        <taxon>Pseudomonadati</taxon>
        <taxon>Pseudomonadota</taxon>
        <taxon>Gammaproteobacteria</taxon>
        <taxon>Enterobacterales</taxon>
        <taxon>Morganellaceae</taxon>
        <taxon>Xenorhabdus</taxon>
    </lineage>
</organism>
<proteinExistence type="predicted"/>
<sequence length="121" mass="13788">MERNKKYDSLIIMKSYIEGGRQPMTVKHKNDKEIAVITYSGEVYNFKELRNELTRCSTLTSYNVGLLKPVALNFTLFKIGKNTQRVRKQFSGNSITQMPQIPCPALLDSKLSGELTNHGFN</sequence>
<dbReference type="AlphaFoldDB" id="D3VJN0"/>
<evidence type="ECO:0000313" key="3">
    <source>
        <dbReference type="Proteomes" id="UP000008075"/>
    </source>
</evidence>
<dbReference type="InterPro" id="IPR017932">
    <property type="entry name" value="GATase_2_dom"/>
</dbReference>
<dbReference type="Pfam" id="PF13537">
    <property type="entry name" value="GATase_7"/>
    <property type="match status" value="1"/>
</dbReference>
<feature type="domain" description="Glutamine amidotransferase type-2" evidence="1">
    <location>
        <begin position="15"/>
        <end position="56"/>
    </location>
</feature>
<dbReference type="EMBL" id="FN667742">
    <property type="protein sequence ID" value="CBJ88786.1"/>
    <property type="molecule type" value="Genomic_DNA"/>
</dbReference>
<gene>
    <name evidence="2" type="ordered locus">XNC1_0715</name>
</gene>
<evidence type="ECO:0000259" key="1">
    <source>
        <dbReference type="Pfam" id="PF13537"/>
    </source>
</evidence>
<evidence type="ECO:0000313" key="2">
    <source>
        <dbReference type="EMBL" id="CBJ88786.1"/>
    </source>
</evidence>
<protein>
    <recommendedName>
        <fullName evidence="1">Glutamine amidotransferase type-2 domain-containing protein</fullName>
    </recommendedName>
</protein>